<dbReference type="PANTHER" id="PTHR35094:SF7">
    <property type="entry name" value="LEUCINE-RICH REPEAT EXTENSIN-LIKE PROTEIN 2"/>
    <property type="match status" value="1"/>
</dbReference>
<reference evidence="3" key="1">
    <citation type="submission" date="2020-03" db="EMBL/GenBank/DDBJ databases">
        <authorList>
            <person name="Zhang R."/>
        </authorList>
    </citation>
    <scope>NUCLEOTIDE SEQUENCE</scope>
</reference>
<feature type="chain" id="PRO_5027102674" description="4Fe-4S ferredoxin-type domain-containing protein" evidence="2">
    <location>
        <begin position="36"/>
        <end position="145"/>
    </location>
</feature>
<name>A0A6M2F2G3_9ROSI</name>
<organism evidence="3">
    <name type="scientific">Populus davidiana</name>
    <dbReference type="NCBI Taxonomy" id="266767"/>
    <lineage>
        <taxon>Eukaryota</taxon>
        <taxon>Viridiplantae</taxon>
        <taxon>Streptophyta</taxon>
        <taxon>Embryophyta</taxon>
        <taxon>Tracheophyta</taxon>
        <taxon>Spermatophyta</taxon>
        <taxon>Magnoliopsida</taxon>
        <taxon>eudicotyledons</taxon>
        <taxon>Gunneridae</taxon>
        <taxon>Pentapetalae</taxon>
        <taxon>rosids</taxon>
        <taxon>fabids</taxon>
        <taxon>Malpighiales</taxon>
        <taxon>Salicaceae</taxon>
        <taxon>Saliceae</taxon>
        <taxon>Populus</taxon>
    </lineage>
</organism>
<evidence type="ECO:0000256" key="1">
    <source>
        <dbReference type="SAM" id="Phobius"/>
    </source>
</evidence>
<feature type="signal peptide" evidence="2">
    <location>
        <begin position="1"/>
        <end position="35"/>
    </location>
</feature>
<evidence type="ECO:0000256" key="2">
    <source>
        <dbReference type="SAM" id="SignalP"/>
    </source>
</evidence>
<proteinExistence type="predicted"/>
<keyword evidence="2" id="KW-0732">Signal</keyword>
<sequence length="145" mass="15752">MKMSSCMHQMISPHQLLLFSLLSFMGCTIIPVCSAIVTKKLDQALVPRELDAGIKCGSCSCVNPCAQLAPPPPPPPSPPPAPQTPYCTPLAPPPPRFIYVTSVPGSLSETDPYDHWKFYSGARQNAVRWLLLLVGLGVVELLVIW</sequence>
<evidence type="ECO:0008006" key="4">
    <source>
        <dbReference type="Google" id="ProtNLM"/>
    </source>
</evidence>
<keyword evidence="1" id="KW-1133">Transmembrane helix</keyword>
<dbReference type="PROSITE" id="PS51257">
    <property type="entry name" value="PROKAR_LIPOPROTEIN"/>
    <property type="match status" value="1"/>
</dbReference>
<protein>
    <recommendedName>
        <fullName evidence="4">4Fe-4S ferredoxin-type domain-containing protein</fullName>
    </recommendedName>
</protein>
<dbReference type="EMBL" id="GILB01010708">
    <property type="protein sequence ID" value="NUU91041.1"/>
    <property type="molecule type" value="Transcribed_RNA"/>
</dbReference>
<evidence type="ECO:0000313" key="3">
    <source>
        <dbReference type="EMBL" id="NUU91041.1"/>
    </source>
</evidence>
<accession>A0A6M2F2G3</accession>
<dbReference type="AlphaFoldDB" id="A0A6M2F2G3"/>
<keyword evidence="1" id="KW-0812">Transmembrane</keyword>
<dbReference type="PANTHER" id="PTHR35094">
    <property type="entry name" value="LEUCINE-RICH REPEAT EXTENSIN-LIKE PROTEIN 2"/>
    <property type="match status" value="1"/>
</dbReference>
<feature type="transmembrane region" description="Helical" evidence="1">
    <location>
        <begin position="126"/>
        <end position="144"/>
    </location>
</feature>
<keyword evidence="1" id="KW-0472">Membrane</keyword>